<dbReference type="PANTHER" id="PTHR22768">
    <property type="entry name" value="DNA REPLICATION COMPLEX GINS PROTEIN PSF3"/>
    <property type="match status" value="1"/>
</dbReference>
<comment type="subcellular location">
    <subcellularLocation>
        <location evidence="1 6">Nucleus</location>
    </subcellularLocation>
</comment>
<dbReference type="InParanoid" id="A0A0C3JUH6"/>
<dbReference type="Pfam" id="PF22466">
    <property type="entry name" value="PSF3_N"/>
    <property type="match status" value="1"/>
</dbReference>
<dbReference type="GO" id="GO:1902975">
    <property type="term" value="P:mitotic DNA replication initiation"/>
    <property type="evidence" value="ECO:0007669"/>
    <property type="project" value="TreeGrafter"/>
</dbReference>
<evidence type="ECO:0000259" key="9">
    <source>
        <dbReference type="Pfam" id="PF22466"/>
    </source>
</evidence>
<feature type="region of interest" description="Disordered" evidence="7">
    <location>
        <begin position="175"/>
        <end position="195"/>
    </location>
</feature>
<reference evidence="10 11" key="1">
    <citation type="submission" date="2014-04" db="EMBL/GenBank/DDBJ databases">
        <authorList>
            <consortium name="DOE Joint Genome Institute"/>
            <person name="Kuo A."/>
            <person name="Kohler A."/>
            <person name="Costa M.D."/>
            <person name="Nagy L.G."/>
            <person name="Floudas D."/>
            <person name="Copeland A."/>
            <person name="Barry K.W."/>
            <person name="Cichocki N."/>
            <person name="Veneault-Fourrey C."/>
            <person name="LaButti K."/>
            <person name="Lindquist E.A."/>
            <person name="Lipzen A."/>
            <person name="Lundell T."/>
            <person name="Morin E."/>
            <person name="Murat C."/>
            <person name="Sun H."/>
            <person name="Tunlid A."/>
            <person name="Henrissat B."/>
            <person name="Grigoriev I.V."/>
            <person name="Hibbett D.S."/>
            <person name="Martin F."/>
            <person name="Nordberg H.P."/>
            <person name="Cantor M.N."/>
            <person name="Hua S.X."/>
        </authorList>
    </citation>
    <scope>NUCLEOTIDE SEQUENCE [LARGE SCALE GENOMIC DNA]</scope>
    <source>
        <strain evidence="10 11">Marx 270</strain>
    </source>
</reference>
<keyword evidence="5 6" id="KW-0539">Nucleus</keyword>
<protein>
    <recommendedName>
        <fullName evidence="3 6">DNA replication complex GINS protein PSF3</fullName>
    </recommendedName>
</protein>
<dbReference type="InterPro" id="IPR036224">
    <property type="entry name" value="GINS_bundle-like_dom_sf"/>
</dbReference>
<gene>
    <name evidence="10" type="ORF">M404DRAFT_12920</name>
</gene>
<evidence type="ECO:0000256" key="4">
    <source>
        <dbReference type="ARBA" id="ARBA00022705"/>
    </source>
</evidence>
<dbReference type="Pfam" id="PF05916">
    <property type="entry name" value="Sld5"/>
    <property type="match status" value="1"/>
</dbReference>
<evidence type="ECO:0000256" key="1">
    <source>
        <dbReference type="ARBA" id="ARBA00004123"/>
    </source>
</evidence>
<organism evidence="10 11">
    <name type="scientific">Pisolithus tinctorius Marx 270</name>
    <dbReference type="NCBI Taxonomy" id="870435"/>
    <lineage>
        <taxon>Eukaryota</taxon>
        <taxon>Fungi</taxon>
        <taxon>Dikarya</taxon>
        <taxon>Basidiomycota</taxon>
        <taxon>Agaricomycotina</taxon>
        <taxon>Agaricomycetes</taxon>
        <taxon>Agaricomycetidae</taxon>
        <taxon>Boletales</taxon>
        <taxon>Sclerodermatineae</taxon>
        <taxon>Pisolithaceae</taxon>
        <taxon>Pisolithus</taxon>
    </lineage>
</organism>
<dbReference type="PANTHER" id="PTHR22768:SF0">
    <property type="entry name" value="DNA REPLICATION COMPLEX GINS PROTEIN PSF3"/>
    <property type="match status" value="1"/>
</dbReference>
<dbReference type="Proteomes" id="UP000054217">
    <property type="component" value="Unassembled WGS sequence"/>
</dbReference>
<dbReference type="InterPro" id="IPR038437">
    <property type="entry name" value="GINS_Psf3_sf"/>
</dbReference>
<evidence type="ECO:0000259" key="8">
    <source>
        <dbReference type="Pfam" id="PF05916"/>
    </source>
</evidence>
<dbReference type="Gene3D" id="1.20.58.2050">
    <property type="match status" value="1"/>
</dbReference>
<reference evidence="11" key="2">
    <citation type="submission" date="2015-01" db="EMBL/GenBank/DDBJ databases">
        <title>Evolutionary Origins and Diversification of the Mycorrhizal Mutualists.</title>
        <authorList>
            <consortium name="DOE Joint Genome Institute"/>
            <consortium name="Mycorrhizal Genomics Consortium"/>
            <person name="Kohler A."/>
            <person name="Kuo A."/>
            <person name="Nagy L.G."/>
            <person name="Floudas D."/>
            <person name="Copeland A."/>
            <person name="Barry K.W."/>
            <person name="Cichocki N."/>
            <person name="Veneault-Fourrey C."/>
            <person name="LaButti K."/>
            <person name="Lindquist E.A."/>
            <person name="Lipzen A."/>
            <person name="Lundell T."/>
            <person name="Morin E."/>
            <person name="Murat C."/>
            <person name="Riley R."/>
            <person name="Ohm R."/>
            <person name="Sun H."/>
            <person name="Tunlid A."/>
            <person name="Henrissat B."/>
            <person name="Grigoriev I.V."/>
            <person name="Hibbett D.S."/>
            <person name="Martin F."/>
        </authorList>
    </citation>
    <scope>NUCLEOTIDE SEQUENCE [LARGE SCALE GENOMIC DNA]</scope>
    <source>
        <strain evidence="11">Marx 270</strain>
    </source>
</reference>
<proteinExistence type="inferred from homology"/>
<keyword evidence="11" id="KW-1185">Reference proteome</keyword>
<dbReference type="HOGENOM" id="CLU_081646_3_0_1"/>
<dbReference type="InterPro" id="IPR021151">
    <property type="entry name" value="GINS_A"/>
</dbReference>
<evidence type="ECO:0000256" key="6">
    <source>
        <dbReference type="RuleBase" id="RU367161"/>
    </source>
</evidence>
<dbReference type="FunCoup" id="A0A0C3JUH6">
    <property type="interactions" value="199"/>
</dbReference>
<feature type="domain" description="GINS subunit" evidence="8">
    <location>
        <begin position="72"/>
        <end position="183"/>
    </location>
</feature>
<name>A0A0C3JUH6_PISTI</name>
<dbReference type="SUPFAM" id="SSF160059">
    <property type="entry name" value="PriA/YqbF domain"/>
    <property type="match status" value="1"/>
</dbReference>
<comment type="subunit">
    <text evidence="6">Component of the GINS complex.</text>
</comment>
<keyword evidence="4 6" id="KW-0235">DNA replication</keyword>
<accession>A0A0C3JUH6</accession>
<dbReference type="GO" id="GO:0000811">
    <property type="term" value="C:GINS complex"/>
    <property type="evidence" value="ECO:0007669"/>
    <property type="project" value="UniProtKB-UniRule"/>
</dbReference>
<dbReference type="OrthoDB" id="10251744at2759"/>
<evidence type="ECO:0000256" key="3">
    <source>
        <dbReference type="ARBA" id="ARBA00015140"/>
    </source>
</evidence>
<dbReference type="SUPFAM" id="SSF158573">
    <property type="entry name" value="GINS helical bundle-like"/>
    <property type="match status" value="1"/>
</dbReference>
<dbReference type="CDD" id="cd11713">
    <property type="entry name" value="GINS_A_psf3"/>
    <property type="match status" value="1"/>
</dbReference>
<dbReference type="STRING" id="870435.A0A0C3JUH6"/>
<dbReference type="InterPro" id="IPR055221">
    <property type="entry name" value="PSF3_N"/>
</dbReference>
<dbReference type="CDD" id="cd21693">
    <property type="entry name" value="GINS_B_Psf3"/>
    <property type="match status" value="1"/>
</dbReference>
<feature type="domain" description="DNA replication complex GINS protein PSF3 N-terminal" evidence="9">
    <location>
        <begin position="6"/>
        <end position="55"/>
    </location>
</feature>
<evidence type="ECO:0000256" key="2">
    <source>
        <dbReference type="ARBA" id="ARBA00006343"/>
    </source>
</evidence>
<dbReference type="InterPro" id="IPR010492">
    <property type="entry name" value="GINS_Psf3"/>
</dbReference>
<evidence type="ECO:0000313" key="11">
    <source>
        <dbReference type="Proteomes" id="UP000054217"/>
    </source>
</evidence>
<dbReference type="AlphaFoldDB" id="A0A0C3JUH6"/>
<evidence type="ECO:0000256" key="7">
    <source>
        <dbReference type="SAM" id="MobiDB-lite"/>
    </source>
</evidence>
<comment type="similarity">
    <text evidence="2 6">Belongs to the GINS3/PSF3 family.</text>
</comment>
<evidence type="ECO:0000313" key="10">
    <source>
        <dbReference type="EMBL" id="KIO12793.1"/>
    </source>
</evidence>
<sequence length="195" mass="21559">MDNDYFSIDAILAENQKIQCTFKVDVPEVGHLGGGNDRDIKAPAKLPIPIWLAYIILLSEWADLTIPAPFGPRVRNALKAEPRSVRLSTLVGAGGLWYGFGKMIMDILDDEQANIMSDVLTKAFRGRLTEVIDQAQHFATLGASGVAGPAVDAAQSFREGLDGTERELFALAQESSKRTKRWYESHDRARQGTRR</sequence>
<evidence type="ECO:0000256" key="5">
    <source>
        <dbReference type="ARBA" id="ARBA00023242"/>
    </source>
</evidence>
<dbReference type="EMBL" id="KN831947">
    <property type="protein sequence ID" value="KIO12793.1"/>
    <property type="molecule type" value="Genomic_DNA"/>
</dbReference>
<comment type="function">
    <text evidence="6">The GINS complex plays an essential role in the initiation of DNA replication.</text>
</comment>